<sequence length="246" mass="27040">MVPFQVDLHVHTVLSPCGELEMGAPEIVEKARAEGIDILAVTDHNAADNVPALREAAGDGGPLVIAGIEVQTAEDIHVVTLFRSYGEAADFQGWLWKKMGPVLNDPDYFGWQVVIDGTNEVVRMEDRLLVQAVGYSVDEVVAETARRGGLSVMAHIDRSSFSYPVVLGPIPDELPVDALEVSRRVDAAGLEAFRRLYPRRVFTRASDAHRLDDLQARWGCRMLLEEPSFDELALALRGQGGRKVLL</sequence>
<evidence type="ECO:0000313" key="3">
    <source>
        <dbReference type="Proteomes" id="UP000671879"/>
    </source>
</evidence>
<feature type="domain" description="Polymerase/histidinol phosphatase N-terminal" evidence="1">
    <location>
        <begin position="6"/>
        <end position="74"/>
    </location>
</feature>
<dbReference type="EMBL" id="CP072943">
    <property type="protein sequence ID" value="QTX31444.1"/>
    <property type="molecule type" value="Genomic_DNA"/>
</dbReference>
<keyword evidence="3" id="KW-1185">Reference proteome</keyword>
<gene>
    <name evidence="2" type="ORF">KAR29_08680</name>
</gene>
<proteinExistence type="predicted"/>
<dbReference type="SMART" id="SM00481">
    <property type="entry name" value="POLIIIAc"/>
    <property type="match status" value="1"/>
</dbReference>
<dbReference type="InterPro" id="IPR003141">
    <property type="entry name" value="Pol/His_phosphatase_N"/>
</dbReference>
<dbReference type="KEGG" id="aram:KAR29_08680"/>
<dbReference type="CDD" id="cd07432">
    <property type="entry name" value="PHP_HisPPase"/>
    <property type="match status" value="1"/>
</dbReference>
<dbReference type="Pfam" id="PF02811">
    <property type="entry name" value="PHP"/>
    <property type="match status" value="1"/>
</dbReference>
<organism evidence="2 3">
    <name type="scientific">Aminithiophilus ramosus</name>
    <dbReference type="NCBI Taxonomy" id="3029084"/>
    <lineage>
        <taxon>Bacteria</taxon>
        <taxon>Thermotogati</taxon>
        <taxon>Synergistota</taxon>
        <taxon>Synergistia</taxon>
        <taxon>Synergistales</taxon>
        <taxon>Aminithiophilaceae</taxon>
        <taxon>Aminithiophilus</taxon>
    </lineage>
</organism>
<dbReference type="AlphaFoldDB" id="A0A9Q7ADI7"/>
<dbReference type="InterPro" id="IPR052018">
    <property type="entry name" value="PHP_domain"/>
</dbReference>
<dbReference type="GO" id="GO:0004534">
    <property type="term" value="F:5'-3' RNA exonuclease activity"/>
    <property type="evidence" value="ECO:0007669"/>
    <property type="project" value="TreeGrafter"/>
</dbReference>
<reference evidence="3" key="1">
    <citation type="submission" date="2021-04" db="EMBL/GenBank/DDBJ databases">
        <title>A novel Synergistetes isolate from a pyrite-forming mixed culture.</title>
        <authorList>
            <person name="Bunk B."/>
            <person name="Sproer C."/>
            <person name="Spring S."/>
            <person name="Pester M."/>
        </authorList>
    </citation>
    <scope>NUCLEOTIDE SEQUENCE [LARGE SCALE GENOMIC DNA]</scope>
    <source>
        <strain evidence="3">J.5.4.2-T.3.5.2</strain>
    </source>
</reference>
<evidence type="ECO:0000313" key="2">
    <source>
        <dbReference type="EMBL" id="QTX31444.1"/>
    </source>
</evidence>
<dbReference type="Gene3D" id="3.20.20.140">
    <property type="entry name" value="Metal-dependent hydrolases"/>
    <property type="match status" value="1"/>
</dbReference>
<dbReference type="GO" id="GO:0035312">
    <property type="term" value="F:5'-3' DNA exonuclease activity"/>
    <property type="evidence" value="ECO:0007669"/>
    <property type="project" value="TreeGrafter"/>
</dbReference>
<dbReference type="InterPro" id="IPR004013">
    <property type="entry name" value="PHP_dom"/>
</dbReference>
<dbReference type="RefSeq" id="WP_274372607.1">
    <property type="nucleotide sequence ID" value="NZ_CP072943.1"/>
</dbReference>
<dbReference type="PANTHER" id="PTHR42924:SF3">
    <property type="entry name" value="POLYMERASE_HISTIDINOL PHOSPHATASE N-TERMINAL DOMAIN-CONTAINING PROTEIN"/>
    <property type="match status" value="1"/>
</dbReference>
<dbReference type="SUPFAM" id="SSF89550">
    <property type="entry name" value="PHP domain-like"/>
    <property type="match status" value="1"/>
</dbReference>
<dbReference type="InterPro" id="IPR016195">
    <property type="entry name" value="Pol/histidinol_Pase-like"/>
</dbReference>
<accession>A0A9Q7ADI7</accession>
<name>A0A9Q7ADI7_9BACT</name>
<dbReference type="Proteomes" id="UP000671879">
    <property type="component" value="Chromosome"/>
</dbReference>
<evidence type="ECO:0000259" key="1">
    <source>
        <dbReference type="SMART" id="SM00481"/>
    </source>
</evidence>
<dbReference type="PANTHER" id="PTHR42924">
    <property type="entry name" value="EXONUCLEASE"/>
    <property type="match status" value="1"/>
</dbReference>
<protein>
    <submittedName>
        <fullName evidence="2">PHP domain-containing protein</fullName>
    </submittedName>
</protein>